<accession>A0A7R9EAP2</accession>
<reference evidence="2" key="1">
    <citation type="submission" date="2020-11" db="EMBL/GenBank/DDBJ databases">
        <authorList>
            <person name="Tran Van P."/>
        </authorList>
    </citation>
    <scope>NUCLEOTIDE SEQUENCE</scope>
</reference>
<gene>
    <name evidence="2" type="ORF">TMSB3V08_LOCUS7310</name>
</gene>
<dbReference type="AlphaFoldDB" id="A0A7R9EAP2"/>
<name>A0A7R9EAP2_9NEOP</name>
<organism evidence="2">
    <name type="scientific">Timema monikensis</name>
    <dbReference type="NCBI Taxonomy" id="170555"/>
    <lineage>
        <taxon>Eukaryota</taxon>
        <taxon>Metazoa</taxon>
        <taxon>Ecdysozoa</taxon>
        <taxon>Arthropoda</taxon>
        <taxon>Hexapoda</taxon>
        <taxon>Insecta</taxon>
        <taxon>Pterygota</taxon>
        <taxon>Neoptera</taxon>
        <taxon>Polyneoptera</taxon>
        <taxon>Phasmatodea</taxon>
        <taxon>Timematodea</taxon>
        <taxon>Timematoidea</taxon>
        <taxon>Timematidae</taxon>
        <taxon>Timema</taxon>
    </lineage>
</organism>
<evidence type="ECO:0000256" key="1">
    <source>
        <dbReference type="SAM" id="Coils"/>
    </source>
</evidence>
<evidence type="ECO:0000313" key="2">
    <source>
        <dbReference type="EMBL" id="CAD7430555.1"/>
    </source>
</evidence>
<dbReference type="EMBL" id="OB794543">
    <property type="protein sequence ID" value="CAD7430555.1"/>
    <property type="molecule type" value="Genomic_DNA"/>
</dbReference>
<keyword evidence="1" id="KW-0175">Coiled coil</keyword>
<protein>
    <submittedName>
        <fullName evidence="2">Uncharacterized protein</fullName>
    </submittedName>
</protein>
<sequence>MHIEDAKTHNIPTIPTTKITHIFNNKVRRTVLRPCWDCVVSLPFTLIGLCWNCAVSAVLLTVSRDMDQTEEDAIFIVHSCVNNVGMFRSHCQIVDKNLREGSPLAGRSRRMNQIVEELLYVEEASTLMEVLKVSVNKADQNNNQIEVIHNFPNALSVEFINEEMEREIRIRNEISYAVSLSSSPAKAVEEIDVDLSGSSIEGTLEMETDVDSMLVPNVISNDEYLRIPEELREKIKVFVTSKYEEFVVSKAVLVSTKSPQRAAATRAKDKITCLENELAKIQQEHNNDKNQLTKTGQDLHTVESKLKTLENDLQTQQDLVQRFIELPSFKRISGTQRHST</sequence>
<feature type="coiled-coil region" evidence="1">
    <location>
        <begin position="264"/>
        <end position="326"/>
    </location>
</feature>
<proteinExistence type="predicted"/>